<proteinExistence type="predicted"/>
<name>A0A9P7SLQ0_9HYPO</name>
<evidence type="ECO:0000313" key="2">
    <source>
        <dbReference type="EMBL" id="KAG5964613.1"/>
    </source>
</evidence>
<keyword evidence="3" id="KW-1185">Reference proteome</keyword>
<gene>
    <name evidence="1" type="ORF">E4U56_006733</name>
    <name evidence="2" type="ORF">E4U57_005046</name>
</gene>
<reference evidence="1 3" key="1">
    <citation type="journal article" date="2020" name="bioRxiv">
        <title>Whole genome comparisons of ergot fungi reveals the divergence and evolution of species within the genus Claviceps are the result of varying mechanisms driving genome evolution and host range expansion.</title>
        <authorList>
            <person name="Wyka S.A."/>
            <person name="Mondo S.J."/>
            <person name="Liu M."/>
            <person name="Dettman J."/>
            <person name="Nalam V."/>
            <person name="Broders K.D."/>
        </authorList>
    </citation>
    <scope>NUCLEOTIDE SEQUENCE</scope>
    <source>
        <strain evidence="1">CCC 1102</strain>
        <strain evidence="2 3">LM583</strain>
    </source>
</reference>
<accession>A0A9P7SLQ0</accession>
<organism evidence="1 4">
    <name type="scientific">Claviceps arundinis</name>
    <dbReference type="NCBI Taxonomy" id="1623583"/>
    <lineage>
        <taxon>Eukaryota</taxon>
        <taxon>Fungi</taxon>
        <taxon>Dikarya</taxon>
        <taxon>Ascomycota</taxon>
        <taxon>Pezizomycotina</taxon>
        <taxon>Sordariomycetes</taxon>
        <taxon>Hypocreomycetidae</taxon>
        <taxon>Hypocreales</taxon>
        <taxon>Clavicipitaceae</taxon>
        <taxon>Claviceps</taxon>
    </lineage>
</organism>
<protein>
    <submittedName>
        <fullName evidence="1">Uncharacterized protein</fullName>
    </submittedName>
</protein>
<evidence type="ECO:0000313" key="3">
    <source>
        <dbReference type="Proteomes" id="UP000742024"/>
    </source>
</evidence>
<dbReference type="Proteomes" id="UP000742024">
    <property type="component" value="Unassembled WGS sequence"/>
</dbReference>
<dbReference type="Proteomes" id="UP000784919">
    <property type="component" value="Unassembled WGS sequence"/>
</dbReference>
<evidence type="ECO:0000313" key="1">
    <source>
        <dbReference type="EMBL" id="KAG5956151.1"/>
    </source>
</evidence>
<sequence length="138" mass="15477">MAIGQWPHLILEILLPSQLSDPIAEPLKHHKIILPHSVNLFSQIISLDPYFKARQWLQPRGLRPSRLRVPKSVLPPEWESTQDGTCIPNPPPVASTLTLQQVESMELRARAAQAETKFNSTAARLNETLDAIVVTFSD</sequence>
<dbReference type="AlphaFoldDB" id="A0A9P7SLQ0"/>
<dbReference type="EMBL" id="SRPR01000039">
    <property type="protein sequence ID" value="KAG5964613.1"/>
    <property type="molecule type" value="Genomic_DNA"/>
</dbReference>
<comment type="caution">
    <text evidence="1">The sequence shown here is derived from an EMBL/GenBank/DDBJ whole genome shotgun (WGS) entry which is preliminary data.</text>
</comment>
<evidence type="ECO:0000313" key="4">
    <source>
        <dbReference type="Proteomes" id="UP000784919"/>
    </source>
</evidence>
<dbReference type="EMBL" id="SRPS01000571">
    <property type="protein sequence ID" value="KAG5956151.1"/>
    <property type="molecule type" value="Genomic_DNA"/>
</dbReference>